<comment type="caution">
    <text evidence="10">The sequence shown here is derived from an EMBL/GenBank/DDBJ whole genome shotgun (WGS) entry which is preliminary data.</text>
</comment>
<sequence length="491" mass="54898">MFLNLLLWAFSMQGCMVSCLQRSAVHAFVGDSITLNCTYNSTGWFREHWYDSKAVKQTETSRDCVNISSASSSARRCTLSLTIGKITVRHMPESYYCMVEDVEAYPLKKWEECKMDLRIQGRPSLPVVTPRRQLIAGRESVLTCSTSGFYPSNITVSWLHNGHHMSERGAEKYLSDNEDGTFNATSSITFIPNVTHHKDLIACQVSHASLSQPVMSNLSLLVNYGPRSVSLGFRTAHTADAQLIAVNSDVIVSTINSFLELECLVDSYPPAHIDWKRQEPNSSWRKILKKELRWTAIQEANTGVYWCFTSNSYGEANTSITIVVQKPSEFHLVKLFATMTVTLVVVLAALAIYFYITSKRKWKGHPSLVVSLSPEPDESIEEKSKESAEYAAIWRGSSVSQEAADCLSIQEVPYADILISGRGCSTPEQRRAPEILCSDDTQDWTNEELDPALPHSIQDNTGLHVSQLEVTRKLSTSSEYAVINYSSKPCC</sequence>
<keyword evidence="2 8" id="KW-0732">Signal</keyword>
<dbReference type="GO" id="GO:0007157">
    <property type="term" value="P:heterophilic cell-cell adhesion via plasma membrane cell adhesion molecules"/>
    <property type="evidence" value="ECO:0007669"/>
    <property type="project" value="TreeGrafter"/>
</dbReference>
<keyword evidence="5" id="KW-1015">Disulfide bond</keyword>
<reference evidence="10" key="1">
    <citation type="submission" date="2022-02" db="EMBL/GenBank/DDBJ databases">
        <title>Atlantic sturgeon de novo genome assembly.</title>
        <authorList>
            <person name="Stock M."/>
            <person name="Klopp C."/>
            <person name="Guiguen Y."/>
            <person name="Cabau C."/>
            <person name="Parinello H."/>
            <person name="Santidrian Yebra-Pimentel E."/>
            <person name="Kuhl H."/>
            <person name="Dirks R.P."/>
            <person name="Guessner J."/>
            <person name="Wuertz S."/>
            <person name="Du K."/>
            <person name="Schartl M."/>
        </authorList>
    </citation>
    <scope>NUCLEOTIDE SEQUENCE</scope>
    <source>
        <strain evidence="10">STURGEONOMICS-FGT-2020</strain>
        <tissue evidence="10">Whole blood</tissue>
    </source>
</reference>
<dbReference type="AlphaFoldDB" id="A0AAD8CSP4"/>
<dbReference type="InterPro" id="IPR013783">
    <property type="entry name" value="Ig-like_fold"/>
</dbReference>
<evidence type="ECO:0000256" key="7">
    <source>
        <dbReference type="SAM" id="Phobius"/>
    </source>
</evidence>
<evidence type="ECO:0000256" key="5">
    <source>
        <dbReference type="ARBA" id="ARBA00023157"/>
    </source>
</evidence>
<dbReference type="InterPro" id="IPR007110">
    <property type="entry name" value="Ig-like_dom"/>
</dbReference>
<feature type="domain" description="Ig-like" evidence="9">
    <location>
        <begin position="123"/>
        <end position="219"/>
    </location>
</feature>
<protein>
    <recommendedName>
        <fullName evidence="9">Ig-like domain-containing protein</fullName>
    </recommendedName>
</protein>
<feature type="signal peptide" evidence="8">
    <location>
        <begin position="1"/>
        <end position="27"/>
    </location>
</feature>
<keyword evidence="4 7" id="KW-0472">Membrane</keyword>
<dbReference type="CDD" id="cd00098">
    <property type="entry name" value="IgC1"/>
    <property type="match status" value="1"/>
</dbReference>
<evidence type="ECO:0000259" key="9">
    <source>
        <dbReference type="PROSITE" id="PS50835"/>
    </source>
</evidence>
<proteinExistence type="predicted"/>
<dbReference type="InterPro" id="IPR003597">
    <property type="entry name" value="Ig_C1-set"/>
</dbReference>
<dbReference type="GO" id="GO:0005912">
    <property type="term" value="C:adherens junction"/>
    <property type="evidence" value="ECO:0007669"/>
    <property type="project" value="TreeGrafter"/>
</dbReference>
<keyword evidence="6" id="KW-0325">Glycoprotein</keyword>
<dbReference type="SMART" id="SM00409">
    <property type="entry name" value="IG"/>
    <property type="match status" value="3"/>
</dbReference>
<organism evidence="10 11">
    <name type="scientific">Acipenser oxyrinchus oxyrinchus</name>
    <dbReference type="NCBI Taxonomy" id="40147"/>
    <lineage>
        <taxon>Eukaryota</taxon>
        <taxon>Metazoa</taxon>
        <taxon>Chordata</taxon>
        <taxon>Craniata</taxon>
        <taxon>Vertebrata</taxon>
        <taxon>Euteleostomi</taxon>
        <taxon>Actinopterygii</taxon>
        <taxon>Chondrostei</taxon>
        <taxon>Acipenseriformes</taxon>
        <taxon>Acipenseridae</taxon>
        <taxon>Acipenser</taxon>
    </lineage>
</organism>
<feature type="domain" description="Ig-like" evidence="9">
    <location>
        <begin position="226"/>
        <end position="323"/>
    </location>
</feature>
<dbReference type="GO" id="GO:0007156">
    <property type="term" value="P:homophilic cell adhesion via plasma membrane adhesion molecules"/>
    <property type="evidence" value="ECO:0007669"/>
    <property type="project" value="TreeGrafter"/>
</dbReference>
<dbReference type="Gene3D" id="2.60.40.10">
    <property type="entry name" value="Immunoglobulins"/>
    <property type="match status" value="3"/>
</dbReference>
<comment type="subcellular location">
    <subcellularLocation>
        <location evidence="1">Membrane</location>
    </subcellularLocation>
</comment>
<evidence type="ECO:0000256" key="3">
    <source>
        <dbReference type="ARBA" id="ARBA00022737"/>
    </source>
</evidence>
<evidence type="ECO:0000313" key="11">
    <source>
        <dbReference type="Proteomes" id="UP001230051"/>
    </source>
</evidence>
<keyword evidence="7" id="KW-1133">Transmembrane helix</keyword>
<dbReference type="SMART" id="SM00407">
    <property type="entry name" value="IGc1"/>
    <property type="match status" value="1"/>
</dbReference>
<evidence type="ECO:0000256" key="2">
    <source>
        <dbReference type="ARBA" id="ARBA00022729"/>
    </source>
</evidence>
<dbReference type="InterPro" id="IPR036179">
    <property type="entry name" value="Ig-like_dom_sf"/>
</dbReference>
<keyword evidence="3" id="KW-0677">Repeat</keyword>
<gene>
    <name evidence="10" type="ORF">AOXY_G26096</name>
</gene>
<dbReference type="GO" id="GO:0016020">
    <property type="term" value="C:membrane"/>
    <property type="evidence" value="ECO:0007669"/>
    <property type="project" value="UniProtKB-SubCell"/>
</dbReference>
<evidence type="ECO:0000256" key="1">
    <source>
        <dbReference type="ARBA" id="ARBA00004370"/>
    </source>
</evidence>
<dbReference type="PANTHER" id="PTHR23277">
    <property type="entry name" value="NECTIN-RELATED"/>
    <property type="match status" value="1"/>
</dbReference>
<dbReference type="SUPFAM" id="SSF48726">
    <property type="entry name" value="Immunoglobulin"/>
    <property type="match status" value="3"/>
</dbReference>
<evidence type="ECO:0000256" key="4">
    <source>
        <dbReference type="ARBA" id="ARBA00023136"/>
    </source>
</evidence>
<keyword evidence="11" id="KW-1185">Reference proteome</keyword>
<dbReference type="PROSITE" id="PS50835">
    <property type="entry name" value="IG_LIKE"/>
    <property type="match status" value="2"/>
</dbReference>
<evidence type="ECO:0000313" key="10">
    <source>
        <dbReference type="EMBL" id="KAK1156021.1"/>
    </source>
</evidence>
<feature type="transmembrane region" description="Helical" evidence="7">
    <location>
        <begin position="335"/>
        <end position="356"/>
    </location>
</feature>
<dbReference type="Proteomes" id="UP001230051">
    <property type="component" value="Unassembled WGS sequence"/>
</dbReference>
<evidence type="ECO:0000256" key="6">
    <source>
        <dbReference type="ARBA" id="ARBA00023180"/>
    </source>
</evidence>
<keyword evidence="7" id="KW-0812">Transmembrane</keyword>
<dbReference type="Pfam" id="PF07654">
    <property type="entry name" value="C1-set"/>
    <property type="match status" value="1"/>
</dbReference>
<accession>A0AAD8CSP4</accession>
<evidence type="ECO:0000256" key="8">
    <source>
        <dbReference type="SAM" id="SignalP"/>
    </source>
</evidence>
<dbReference type="PANTHER" id="PTHR23277:SF108">
    <property type="entry name" value="FASCICLIN-3"/>
    <property type="match status" value="1"/>
</dbReference>
<dbReference type="EMBL" id="JAGXEW010000028">
    <property type="protein sequence ID" value="KAK1156021.1"/>
    <property type="molecule type" value="Genomic_DNA"/>
</dbReference>
<feature type="chain" id="PRO_5042112313" description="Ig-like domain-containing protein" evidence="8">
    <location>
        <begin position="28"/>
        <end position="491"/>
    </location>
</feature>
<dbReference type="InterPro" id="IPR003599">
    <property type="entry name" value="Ig_sub"/>
</dbReference>
<dbReference type="InterPro" id="IPR051427">
    <property type="entry name" value="Nectin/Nectin-like"/>
</dbReference>
<name>A0AAD8CSP4_ACIOX</name>